<evidence type="ECO:0000256" key="4">
    <source>
        <dbReference type="SAM" id="SignalP"/>
    </source>
</evidence>
<name>A0A9L0IER5_EQUAS</name>
<keyword evidence="2" id="KW-1064">Adaptive immunity</keyword>
<dbReference type="PROSITE" id="PS50835">
    <property type="entry name" value="IG_LIKE"/>
    <property type="match status" value="1"/>
</dbReference>
<reference evidence="6" key="2">
    <citation type="submission" date="2025-08" db="UniProtKB">
        <authorList>
            <consortium name="Ensembl"/>
        </authorList>
    </citation>
    <scope>IDENTIFICATION</scope>
</reference>
<accession>A0A9L0IER5</accession>
<dbReference type="GO" id="GO:0019814">
    <property type="term" value="C:immunoglobulin complex"/>
    <property type="evidence" value="ECO:0007669"/>
    <property type="project" value="UniProtKB-KW"/>
</dbReference>
<reference evidence="6 7" key="1">
    <citation type="journal article" date="2020" name="Nat. Commun.">
        <title>Donkey genomes provide new insights into domestication and selection for coat color.</title>
        <authorList>
            <person name="Wang"/>
            <person name="C."/>
            <person name="Li"/>
            <person name="H."/>
            <person name="Guo"/>
            <person name="Y."/>
            <person name="Huang"/>
            <person name="J."/>
            <person name="Sun"/>
            <person name="Y."/>
            <person name="Min"/>
            <person name="J."/>
            <person name="Wang"/>
            <person name="J."/>
            <person name="Fang"/>
            <person name="X."/>
            <person name="Zhao"/>
            <person name="Z."/>
            <person name="Wang"/>
            <person name="S."/>
            <person name="Zhang"/>
            <person name="Y."/>
            <person name="Liu"/>
            <person name="Q."/>
            <person name="Jiang"/>
            <person name="Q."/>
            <person name="Wang"/>
            <person name="X."/>
            <person name="Guo"/>
            <person name="Y."/>
            <person name="Yang"/>
            <person name="C."/>
            <person name="Wang"/>
            <person name="Y."/>
            <person name="Tian"/>
            <person name="F."/>
            <person name="Zhuang"/>
            <person name="G."/>
            <person name="Fan"/>
            <person name="Y."/>
            <person name="Gao"/>
            <person name="Q."/>
            <person name="Li"/>
            <person name="Y."/>
            <person name="Ju"/>
            <person name="Z."/>
            <person name="Li"/>
            <person name="J."/>
            <person name="Li"/>
            <person name="R."/>
            <person name="Hou"/>
            <person name="M."/>
            <person name="Yang"/>
            <person name="G."/>
            <person name="Liu"/>
            <person name="G."/>
            <person name="Liu"/>
            <person name="W."/>
            <person name="Guo"/>
            <person name="J."/>
            <person name="Pan"/>
            <person name="S."/>
            <person name="Fan"/>
            <person name="G."/>
            <person name="Zhang"/>
            <person name="W."/>
            <person name="Zhang"/>
            <person name="R."/>
            <person name="Yu"/>
            <person name="J."/>
            <person name="Zhang"/>
            <person name="X."/>
            <person name="Yin"/>
            <person name="Q."/>
            <person name="Ji"/>
            <person name="C."/>
            <person name="Jin"/>
            <person name="Y."/>
            <person name="Yue"/>
            <person name="G."/>
            <person name="Liu"/>
            <person name="M."/>
            <person name="Xu"/>
            <person name="J."/>
            <person name="Liu"/>
            <person name="S."/>
            <person name="Jordana"/>
            <person name="J."/>
            <person name="Noce"/>
            <person name="A."/>
            <person name="Amills"/>
            <person name="M."/>
            <person name="Wu"/>
            <person name="D.D."/>
            <person name="Li"/>
            <person name="S."/>
            <person name="Zhou"/>
            <person name="X. and Zhong"/>
            <person name="J."/>
        </authorList>
    </citation>
    <scope>NUCLEOTIDE SEQUENCE [LARGE SCALE GENOMIC DNA]</scope>
</reference>
<dbReference type="Gene3D" id="2.60.40.10">
    <property type="entry name" value="Immunoglobulins"/>
    <property type="match status" value="1"/>
</dbReference>
<feature type="signal peptide" evidence="4">
    <location>
        <begin position="1"/>
        <end position="20"/>
    </location>
</feature>
<sequence>RWFFLFLVAALRCVLSQVQLQESGPGQTNPSQTLSLTCTVTGYSITSGYGWNWIRQPPGLEWMGSISYSGSTNYSPSLRSRITISRDTSKNQFLLQLSSVTTEDTAAYYCAT</sequence>
<dbReference type="InterPro" id="IPR013783">
    <property type="entry name" value="Ig-like_fold"/>
</dbReference>
<feature type="domain" description="Ig-like" evidence="5">
    <location>
        <begin position="16"/>
        <end position="112"/>
    </location>
</feature>
<proteinExistence type="predicted"/>
<feature type="chain" id="PRO_5040283077" description="Ig-like domain-containing protein" evidence="4">
    <location>
        <begin position="21"/>
        <end position="112"/>
    </location>
</feature>
<reference evidence="6" key="3">
    <citation type="submission" date="2025-09" db="UniProtKB">
        <authorList>
            <consortium name="Ensembl"/>
        </authorList>
    </citation>
    <scope>IDENTIFICATION</scope>
</reference>
<evidence type="ECO:0000313" key="6">
    <source>
        <dbReference type="Ensembl" id="ENSEASP00005036265.1"/>
    </source>
</evidence>
<dbReference type="InterPro" id="IPR013106">
    <property type="entry name" value="Ig_V-set"/>
</dbReference>
<dbReference type="GO" id="GO:0002250">
    <property type="term" value="P:adaptive immune response"/>
    <property type="evidence" value="ECO:0007669"/>
    <property type="project" value="UniProtKB-KW"/>
</dbReference>
<dbReference type="Proteomes" id="UP000694387">
    <property type="component" value="Chromosome 7"/>
</dbReference>
<dbReference type="GeneTree" id="ENSGT01030000234536"/>
<evidence type="ECO:0000256" key="3">
    <source>
        <dbReference type="ARBA" id="ARBA00043265"/>
    </source>
</evidence>
<evidence type="ECO:0000313" key="7">
    <source>
        <dbReference type="Proteomes" id="UP000694387"/>
    </source>
</evidence>
<keyword evidence="1" id="KW-0391">Immunity</keyword>
<dbReference type="PANTHER" id="PTHR23266">
    <property type="entry name" value="IMMUNOGLOBULIN HEAVY CHAIN"/>
    <property type="match status" value="1"/>
</dbReference>
<dbReference type="InterPro" id="IPR050199">
    <property type="entry name" value="IgHV"/>
</dbReference>
<dbReference type="FunFam" id="2.60.40.10:FF:002426">
    <property type="entry name" value="Immunoglobulin heavy variable V15-2"/>
    <property type="match status" value="1"/>
</dbReference>
<keyword evidence="3" id="KW-1280">Immunoglobulin</keyword>
<dbReference type="SUPFAM" id="SSF48726">
    <property type="entry name" value="Immunoglobulin"/>
    <property type="match status" value="1"/>
</dbReference>
<keyword evidence="4" id="KW-0732">Signal</keyword>
<evidence type="ECO:0000256" key="2">
    <source>
        <dbReference type="ARBA" id="ARBA00023130"/>
    </source>
</evidence>
<dbReference type="InterPro" id="IPR007110">
    <property type="entry name" value="Ig-like_dom"/>
</dbReference>
<dbReference type="Pfam" id="PF07686">
    <property type="entry name" value="V-set"/>
    <property type="match status" value="1"/>
</dbReference>
<dbReference type="SMART" id="SM00406">
    <property type="entry name" value="IGv"/>
    <property type="match status" value="1"/>
</dbReference>
<dbReference type="GO" id="GO:0005576">
    <property type="term" value="C:extracellular region"/>
    <property type="evidence" value="ECO:0007669"/>
    <property type="project" value="UniProtKB-ARBA"/>
</dbReference>
<keyword evidence="7" id="KW-1185">Reference proteome</keyword>
<organism evidence="6 7">
    <name type="scientific">Equus asinus</name>
    <name type="common">Donkey</name>
    <name type="synonym">Equus africanus asinus</name>
    <dbReference type="NCBI Taxonomy" id="9793"/>
    <lineage>
        <taxon>Eukaryota</taxon>
        <taxon>Metazoa</taxon>
        <taxon>Chordata</taxon>
        <taxon>Craniata</taxon>
        <taxon>Vertebrata</taxon>
        <taxon>Euteleostomi</taxon>
        <taxon>Mammalia</taxon>
        <taxon>Eutheria</taxon>
        <taxon>Laurasiatheria</taxon>
        <taxon>Perissodactyla</taxon>
        <taxon>Equidae</taxon>
        <taxon>Equus</taxon>
    </lineage>
</organism>
<evidence type="ECO:0000259" key="5">
    <source>
        <dbReference type="PROSITE" id="PS50835"/>
    </source>
</evidence>
<dbReference type="AlphaFoldDB" id="A0A9L0IER5"/>
<evidence type="ECO:0000256" key="1">
    <source>
        <dbReference type="ARBA" id="ARBA00022859"/>
    </source>
</evidence>
<dbReference type="Ensembl" id="ENSEAST00005076503.1">
    <property type="protein sequence ID" value="ENSEASP00005036265.1"/>
    <property type="gene ID" value="ENSEASG00005024944.1"/>
</dbReference>
<protein>
    <recommendedName>
        <fullName evidence="5">Ig-like domain-containing protein</fullName>
    </recommendedName>
</protein>
<dbReference type="InterPro" id="IPR036179">
    <property type="entry name" value="Ig-like_dom_sf"/>
</dbReference>